<gene>
    <name evidence="3" type="ORF">I7412_21585</name>
</gene>
<organism evidence="3 4">
    <name type="scientific">Frankia nepalensis</name>
    <dbReference type="NCBI Taxonomy" id="1836974"/>
    <lineage>
        <taxon>Bacteria</taxon>
        <taxon>Bacillati</taxon>
        <taxon>Actinomycetota</taxon>
        <taxon>Actinomycetes</taxon>
        <taxon>Frankiales</taxon>
        <taxon>Frankiaceae</taxon>
        <taxon>Frankia</taxon>
    </lineage>
</organism>
<evidence type="ECO:0000259" key="2">
    <source>
        <dbReference type="Pfam" id="PF06722"/>
    </source>
</evidence>
<feature type="region of interest" description="Disordered" evidence="1">
    <location>
        <begin position="411"/>
        <end position="437"/>
    </location>
</feature>
<sequence length="437" mass="46158">MSNTYLFALTDGGGTVAPEVGVARRLVERGHRVAVLAEDSMGPAVTASGAAFRPWRHGLNRPSHRPEHAPYREWELGSPPALVREMINHLVVRPASGYARDVTEAIHADRPGLVLVSFFAFGAMVAAEAEGVPFDVLMPNIYPLPAPGLPPFGPGLRPARGPAGRLRDRLVGAVSQRMWDRSTLPGLNAVRAAHGLAPVTHYQDQVHRARRELVMTSAEFDFPARLPAGVRYVGPVLDEPVWAAGPWQPPAGDAPLVLVSMSSTFQDQADCLRRVADALGSLSLRGLVTTGPVIDPGRLTPPPGVTVVPAAPHGEVLRHASLVVTHGGHGTLVKAFAAGVPVVVLPHGRDQADNAARVVQHGAGLSVSRAAKPAKIAAAVRQVLDDPAYRRSAARLGAALRRDAGDGRLMAEVEDIDPGQRQGTAAARATDGRRVPA</sequence>
<evidence type="ECO:0000313" key="3">
    <source>
        <dbReference type="EMBL" id="MBL7629715.1"/>
    </source>
</evidence>
<dbReference type="AlphaFoldDB" id="A0A937URY6"/>
<dbReference type="Proteomes" id="UP000604475">
    <property type="component" value="Unassembled WGS sequence"/>
</dbReference>
<dbReference type="InterPro" id="IPR050426">
    <property type="entry name" value="Glycosyltransferase_28"/>
</dbReference>
<dbReference type="GO" id="GO:0016758">
    <property type="term" value="F:hexosyltransferase activity"/>
    <property type="evidence" value="ECO:0007669"/>
    <property type="project" value="UniProtKB-ARBA"/>
</dbReference>
<dbReference type="Pfam" id="PF06722">
    <property type="entry name" value="EryCIII-like_C"/>
    <property type="match status" value="1"/>
</dbReference>
<name>A0A937URY6_9ACTN</name>
<protein>
    <submittedName>
        <fullName evidence="3">Glycosyltransferase</fullName>
    </submittedName>
</protein>
<dbReference type="PANTHER" id="PTHR48050">
    <property type="entry name" value="STEROL 3-BETA-GLUCOSYLTRANSFERASE"/>
    <property type="match status" value="1"/>
</dbReference>
<dbReference type="CDD" id="cd03784">
    <property type="entry name" value="GT1_Gtf-like"/>
    <property type="match status" value="1"/>
</dbReference>
<keyword evidence="4" id="KW-1185">Reference proteome</keyword>
<feature type="compositionally biased region" description="Low complexity" evidence="1">
    <location>
        <begin position="419"/>
        <end position="429"/>
    </location>
</feature>
<evidence type="ECO:0000313" key="4">
    <source>
        <dbReference type="Proteomes" id="UP000604475"/>
    </source>
</evidence>
<feature type="domain" description="Erythromycin biosynthesis protein CIII-like C-terminal" evidence="2">
    <location>
        <begin position="302"/>
        <end position="397"/>
    </location>
</feature>
<dbReference type="EMBL" id="JAEACQ010000235">
    <property type="protein sequence ID" value="MBL7629715.1"/>
    <property type="molecule type" value="Genomic_DNA"/>
</dbReference>
<proteinExistence type="predicted"/>
<dbReference type="GO" id="GO:0017000">
    <property type="term" value="P:antibiotic biosynthetic process"/>
    <property type="evidence" value="ECO:0007669"/>
    <property type="project" value="UniProtKB-ARBA"/>
</dbReference>
<dbReference type="Gene3D" id="3.40.50.2000">
    <property type="entry name" value="Glycogen Phosphorylase B"/>
    <property type="match status" value="2"/>
</dbReference>
<dbReference type="RefSeq" id="WP_202999087.1">
    <property type="nucleotide sequence ID" value="NZ_JADWYU010000143.1"/>
</dbReference>
<accession>A0A937URY6</accession>
<dbReference type="InterPro" id="IPR002213">
    <property type="entry name" value="UDP_glucos_trans"/>
</dbReference>
<reference evidence="3" key="1">
    <citation type="submission" date="2020-12" db="EMBL/GenBank/DDBJ databases">
        <title>Genomic characterization of non-nitrogen-fixing Frankia strains.</title>
        <authorList>
            <person name="Carlos-Shanley C."/>
            <person name="Guerra T."/>
            <person name="Hahn D."/>
        </authorList>
    </citation>
    <scope>NUCLEOTIDE SEQUENCE</scope>
    <source>
        <strain evidence="3">CN6</strain>
    </source>
</reference>
<dbReference type="GO" id="GO:0008194">
    <property type="term" value="F:UDP-glycosyltransferase activity"/>
    <property type="evidence" value="ECO:0007669"/>
    <property type="project" value="InterPro"/>
</dbReference>
<dbReference type="InterPro" id="IPR010610">
    <property type="entry name" value="EryCIII-like_C"/>
</dbReference>
<comment type="caution">
    <text evidence="3">The sequence shown here is derived from an EMBL/GenBank/DDBJ whole genome shotgun (WGS) entry which is preliminary data.</text>
</comment>
<evidence type="ECO:0000256" key="1">
    <source>
        <dbReference type="SAM" id="MobiDB-lite"/>
    </source>
</evidence>
<dbReference type="SUPFAM" id="SSF53756">
    <property type="entry name" value="UDP-Glycosyltransferase/glycogen phosphorylase"/>
    <property type="match status" value="1"/>
</dbReference>
<dbReference type="PANTHER" id="PTHR48050:SF13">
    <property type="entry name" value="STEROL 3-BETA-GLUCOSYLTRANSFERASE UGT80A2"/>
    <property type="match status" value="1"/>
</dbReference>